<dbReference type="EMBL" id="LT607754">
    <property type="protein sequence ID" value="SCG77731.1"/>
    <property type="molecule type" value="Genomic_DNA"/>
</dbReference>
<organism evidence="2 3">
    <name type="scientific">Micromonospora inositola</name>
    <dbReference type="NCBI Taxonomy" id="47865"/>
    <lineage>
        <taxon>Bacteria</taxon>
        <taxon>Bacillati</taxon>
        <taxon>Actinomycetota</taxon>
        <taxon>Actinomycetes</taxon>
        <taxon>Micromonosporales</taxon>
        <taxon>Micromonosporaceae</taxon>
        <taxon>Micromonospora</taxon>
    </lineage>
</organism>
<accession>A0A1C5K553</accession>
<keyword evidence="3" id="KW-1185">Reference proteome</keyword>
<protein>
    <submittedName>
        <fullName evidence="2">Uncharacterized protein</fullName>
    </submittedName>
</protein>
<dbReference type="Proteomes" id="UP000198221">
    <property type="component" value="Chromosome I"/>
</dbReference>
<dbReference type="OrthoDB" id="3404096at2"/>
<dbReference type="AlphaFoldDB" id="A0A1C5K553"/>
<gene>
    <name evidence="2" type="ORF">GA0070613_6355</name>
</gene>
<feature type="region of interest" description="Disordered" evidence="1">
    <location>
        <begin position="1"/>
        <end position="23"/>
    </location>
</feature>
<dbReference type="RefSeq" id="WP_089015538.1">
    <property type="nucleotide sequence ID" value="NZ_LT607754.1"/>
</dbReference>
<reference evidence="3" key="1">
    <citation type="submission" date="2016-06" db="EMBL/GenBank/DDBJ databases">
        <authorList>
            <person name="Varghese N."/>
            <person name="Submissions Spin"/>
        </authorList>
    </citation>
    <scope>NUCLEOTIDE SEQUENCE [LARGE SCALE GENOMIC DNA]</scope>
    <source>
        <strain evidence="3">DSM 43819</strain>
    </source>
</reference>
<sequence length="128" mass="13996">MDPLPDPGKHVGTTNANLSVGDPDLGKSRLLSRQCDTCVFAPGNKMHLTPGRLRDLVAEARARESFIVCHSTLPHYKHPDAKPAICRGFADRYHTQALQLIERLFGFVEVDPPQPSGPQRGPNDTTGT</sequence>
<evidence type="ECO:0000256" key="1">
    <source>
        <dbReference type="SAM" id="MobiDB-lite"/>
    </source>
</evidence>
<evidence type="ECO:0000313" key="3">
    <source>
        <dbReference type="Proteomes" id="UP000198221"/>
    </source>
</evidence>
<evidence type="ECO:0000313" key="2">
    <source>
        <dbReference type="EMBL" id="SCG77731.1"/>
    </source>
</evidence>
<feature type="region of interest" description="Disordered" evidence="1">
    <location>
        <begin position="109"/>
        <end position="128"/>
    </location>
</feature>
<name>A0A1C5K553_9ACTN</name>
<proteinExistence type="predicted"/>